<reference evidence="3" key="1">
    <citation type="submission" date="2016-10" db="EMBL/GenBank/DDBJ databases">
        <authorList>
            <person name="Varghese N."/>
            <person name="Submissions S."/>
        </authorList>
    </citation>
    <scope>NUCLEOTIDE SEQUENCE [LARGE SCALE GENOMIC DNA]</scope>
    <source>
        <strain evidence="3">DSM 17071</strain>
    </source>
</reference>
<protein>
    <recommendedName>
        <fullName evidence="4">Dolichyl-phosphate-mannose-protein mannosyltransferase</fullName>
    </recommendedName>
</protein>
<feature type="transmembrane region" description="Helical" evidence="1">
    <location>
        <begin position="290"/>
        <end position="308"/>
    </location>
</feature>
<feature type="transmembrane region" description="Helical" evidence="1">
    <location>
        <begin position="153"/>
        <end position="170"/>
    </location>
</feature>
<proteinExistence type="predicted"/>
<feature type="transmembrane region" description="Helical" evidence="1">
    <location>
        <begin position="177"/>
        <end position="206"/>
    </location>
</feature>
<evidence type="ECO:0000313" key="3">
    <source>
        <dbReference type="Proteomes" id="UP000198869"/>
    </source>
</evidence>
<feature type="transmembrane region" description="Helical" evidence="1">
    <location>
        <begin position="12"/>
        <end position="30"/>
    </location>
</feature>
<keyword evidence="1" id="KW-1133">Transmembrane helix</keyword>
<evidence type="ECO:0008006" key="4">
    <source>
        <dbReference type="Google" id="ProtNLM"/>
    </source>
</evidence>
<sequence length="343" mass="40175">MFKTFDEKLNEFLFVIALPFLLFFMSYYGFETSYVIGIKSWEKAPDFMFSSVYAYRVIPNYLSVHVTESVIFIVDNYLPSAKNFLLKQGSFFYHSTFLINVFFFILTSVFLDKIFKLKPVTLLLNENAKRMLHLIAVFFIVIVQYVPTNCDCLAIFFYVLGIFFTLKYWQKRKRSDLIVLGLIIFISTFVRETACLNIAFFAAIFINYESLSERNFVFFKETFFLVLAFVLPYIGLRLMIRQQASFAEGIYFVKNFTSPYNLLGLLFGILSLYFSYKMSEKTGKLLICKYLIFSSPYLVMIASVGLFWETRLFLPLIITGIIAASQTEVERTKEEENLNRYQS</sequence>
<accession>A0A1G8JXC4</accession>
<name>A0A1G8JXC4_9FLAO</name>
<feature type="transmembrane region" description="Helical" evidence="1">
    <location>
        <begin position="131"/>
        <end position="147"/>
    </location>
</feature>
<organism evidence="2 3">
    <name type="scientific">Chryseobacterium taeanense</name>
    <dbReference type="NCBI Taxonomy" id="311334"/>
    <lineage>
        <taxon>Bacteria</taxon>
        <taxon>Pseudomonadati</taxon>
        <taxon>Bacteroidota</taxon>
        <taxon>Flavobacteriia</taxon>
        <taxon>Flavobacteriales</taxon>
        <taxon>Weeksellaceae</taxon>
        <taxon>Chryseobacterium group</taxon>
        <taxon>Chryseobacterium</taxon>
    </lineage>
</organism>
<feature type="transmembrane region" description="Helical" evidence="1">
    <location>
        <begin position="218"/>
        <end position="240"/>
    </location>
</feature>
<dbReference type="AlphaFoldDB" id="A0A1G8JXC4"/>
<evidence type="ECO:0000313" key="2">
    <source>
        <dbReference type="EMBL" id="SDI35834.1"/>
    </source>
</evidence>
<gene>
    <name evidence="2" type="ORF">SAMN05421846_106251</name>
</gene>
<dbReference type="Proteomes" id="UP000198869">
    <property type="component" value="Unassembled WGS sequence"/>
</dbReference>
<feature type="transmembrane region" description="Helical" evidence="1">
    <location>
        <begin position="260"/>
        <end position="278"/>
    </location>
</feature>
<dbReference type="EMBL" id="FNDW01000006">
    <property type="protein sequence ID" value="SDI35834.1"/>
    <property type="molecule type" value="Genomic_DNA"/>
</dbReference>
<dbReference type="OrthoDB" id="1274296at2"/>
<feature type="transmembrane region" description="Helical" evidence="1">
    <location>
        <begin position="91"/>
        <end position="111"/>
    </location>
</feature>
<dbReference type="RefSeq" id="WP_089858245.1">
    <property type="nucleotide sequence ID" value="NZ_FNDW01000006.1"/>
</dbReference>
<evidence type="ECO:0000256" key="1">
    <source>
        <dbReference type="SAM" id="Phobius"/>
    </source>
</evidence>
<keyword evidence="1" id="KW-0812">Transmembrane</keyword>
<keyword evidence="3" id="KW-1185">Reference proteome</keyword>
<keyword evidence="1" id="KW-0472">Membrane</keyword>
<dbReference type="STRING" id="311334.SAMN05421846_106251"/>